<protein>
    <recommendedName>
        <fullName evidence="2">histidine kinase</fullName>
        <ecNumber evidence="2">2.7.13.3</ecNumber>
    </recommendedName>
</protein>
<name>A0ABU1YP52_ROSSA</name>
<dbReference type="PANTHER" id="PTHR24421">
    <property type="entry name" value="NITRATE/NITRITE SENSOR PROTEIN NARX-RELATED"/>
    <property type="match status" value="1"/>
</dbReference>
<comment type="catalytic activity">
    <reaction evidence="1">
        <text>ATP + protein L-histidine = ADP + protein N-phospho-L-histidine.</text>
        <dbReference type="EC" id="2.7.13.3"/>
    </reaction>
</comment>
<dbReference type="SUPFAM" id="SSF55874">
    <property type="entry name" value="ATPase domain of HSP90 chaperone/DNA topoisomerase II/histidine kinase"/>
    <property type="match status" value="1"/>
</dbReference>
<evidence type="ECO:0000259" key="10">
    <source>
        <dbReference type="Pfam" id="PF07730"/>
    </source>
</evidence>
<evidence type="ECO:0000313" key="12">
    <source>
        <dbReference type="Proteomes" id="UP001180453"/>
    </source>
</evidence>
<feature type="domain" description="Histidine kinase/HSP90-like ATPase" evidence="9">
    <location>
        <begin position="261"/>
        <end position="343"/>
    </location>
</feature>
<evidence type="ECO:0000256" key="7">
    <source>
        <dbReference type="ARBA" id="ARBA00022840"/>
    </source>
</evidence>
<dbReference type="Proteomes" id="UP001180453">
    <property type="component" value="Unassembled WGS sequence"/>
</dbReference>
<feature type="domain" description="Signal transduction histidine kinase subgroup 3 dimerisation and phosphoacceptor" evidence="10">
    <location>
        <begin position="152"/>
        <end position="212"/>
    </location>
</feature>
<dbReference type="EMBL" id="JAVDXU010000002">
    <property type="protein sequence ID" value="MDR7270639.1"/>
    <property type="molecule type" value="Genomic_DNA"/>
</dbReference>
<dbReference type="SUPFAM" id="SSF55785">
    <property type="entry name" value="PYP-like sensor domain (PAS domain)"/>
    <property type="match status" value="1"/>
</dbReference>
<dbReference type="InterPro" id="IPR000014">
    <property type="entry name" value="PAS"/>
</dbReference>
<organism evidence="11 12">
    <name type="scientific">Roseateles saccharophilus</name>
    <name type="common">Pseudomonas saccharophila</name>
    <dbReference type="NCBI Taxonomy" id="304"/>
    <lineage>
        <taxon>Bacteria</taxon>
        <taxon>Pseudomonadati</taxon>
        <taxon>Pseudomonadota</taxon>
        <taxon>Betaproteobacteria</taxon>
        <taxon>Burkholderiales</taxon>
        <taxon>Sphaerotilaceae</taxon>
        <taxon>Roseateles</taxon>
    </lineage>
</organism>
<dbReference type="EC" id="2.7.13.3" evidence="2"/>
<keyword evidence="3" id="KW-0597">Phosphoprotein</keyword>
<dbReference type="InterPro" id="IPR050482">
    <property type="entry name" value="Sensor_HK_TwoCompSys"/>
</dbReference>
<evidence type="ECO:0000256" key="1">
    <source>
        <dbReference type="ARBA" id="ARBA00000085"/>
    </source>
</evidence>
<dbReference type="Gene3D" id="3.30.450.20">
    <property type="entry name" value="PAS domain"/>
    <property type="match status" value="1"/>
</dbReference>
<evidence type="ECO:0000313" key="11">
    <source>
        <dbReference type="EMBL" id="MDR7270639.1"/>
    </source>
</evidence>
<comment type="caution">
    <text evidence="11">The sequence shown here is derived from an EMBL/GenBank/DDBJ whole genome shotgun (WGS) entry which is preliminary data.</text>
</comment>
<gene>
    <name evidence="11" type="ORF">J2X20_003297</name>
</gene>
<dbReference type="InterPro" id="IPR035965">
    <property type="entry name" value="PAS-like_dom_sf"/>
</dbReference>
<dbReference type="Gene3D" id="3.30.565.10">
    <property type="entry name" value="Histidine kinase-like ATPase, C-terminal domain"/>
    <property type="match status" value="1"/>
</dbReference>
<dbReference type="InterPro" id="IPR036890">
    <property type="entry name" value="HATPase_C_sf"/>
</dbReference>
<evidence type="ECO:0000256" key="2">
    <source>
        <dbReference type="ARBA" id="ARBA00012438"/>
    </source>
</evidence>
<dbReference type="Pfam" id="PF02518">
    <property type="entry name" value="HATPase_c"/>
    <property type="match status" value="1"/>
</dbReference>
<evidence type="ECO:0000256" key="3">
    <source>
        <dbReference type="ARBA" id="ARBA00022553"/>
    </source>
</evidence>
<dbReference type="InterPro" id="IPR003594">
    <property type="entry name" value="HATPase_dom"/>
</dbReference>
<dbReference type="Pfam" id="PF07730">
    <property type="entry name" value="HisKA_3"/>
    <property type="match status" value="1"/>
</dbReference>
<sequence length="353" mass="38607">MSCIPLTRPFALLPALADVAVDTLFATLDPNGRVLAWSRGATLISGHAHADALGRPLDELLPGFDGCAAWMRAAQIDGLCELRVRGRRHDGGEHRFEGALYALDATADPARFGLILRDASRRAAQARLIEATSDEITQLNRRLLDQEKRSSRRLAQSLHDELGQTLAALRLHWEATRGGALEQRERMDERIANLIVLANRQVRGVLAELRPPLLDELGLAAAIDNEIRQHHGGDGEARIELQASDSTQLQRWPADVEYAAFMIAREALLNALRHAQAQAIKVRLDGDEFQLELSVSDDGQGLQAPPGPGQLGLIGMRERALAIGAELRIDGRAGHGTMVGLTWEADEPHLPDR</sequence>
<dbReference type="CDD" id="cd16917">
    <property type="entry name" value="HATPase_UhpB-NarQ-NarX-like"/>
    <property type="match status" value="1"/>
</dbReference>
<keyword evidence="6 11" id="KW-0418">Kinase</keyword>
<evidence type="ECO:0000256" key="6">
    <source>
        <dbReference type="ARBA" id="ARBA00022777"/>
    </source>
</evidence>
<keyword evidence="5" id="KW-0547">Nucleotide-binding</keyword>
<dbReference type="InterPro" id="IPR011712">
    <property type="entry name" value="Sig_transdc_His_kin_sub3_dim/P"/>
</dbReference>
<keyword evidence="4" id="KW-0808">Transferase</keyword>
<dbReference type="PANTHER" id="PTHR24421:SF10">
    <property type="entry name" value="NITRATE_NITRITE SENSOR PROTEIN NARQ"/>
    <property type="match status" value="1"/>
</dbReference>
<proteinExistence type="predicted"/>
<reference evidence="11 12" key="1">
    <citation type="submission" date="2023-07" db="EMBL/GenBank/DDBJ databases">
        <title>Sorghum-associated microbial communities from plants grown in Nebraska, USA.</title>
        <authorList>
            <person name="Schachtman D."/>
        </authorList>
    </citation>
    <scope>NUCLEOTIDE SEQUENCE [LARGE SCALE GENOMIC DNA]</scope>
    <source>
        <strain evidence="11 12">BE314</strain>
    </source>
</reference>
<keyword evidence="12" id="KW-1185">Reference proteome</keyword>
<dbReference type="CDD" id="cd00130">
    <property type="entry name" value="PAS"/>
    <property type="match status" value="1"/>
</dbReference>
<dbReference type="GO" id="GO:0016301">
    <property type="term" value="F:kinase activity"/>
    <property type="evidence" value="ECO:0007669"/>
    <property type="project" value="UniProtKB-KW"/>
</dbReference>
<keyword evidence="8" id="KW-0902">Two-component regulatory system</keyword>
<evidence type="ECO:0000256" key="5">
    <source>
        <dbReference type="ARBA" id="ARBA00022741"/>
    </source>
</evidence>
<evidence type="ECO:0000259" key="9">
    <source>
        <dbReference type="Pfam" id="PF02518"/>
    </source>
</evidence>
<accession>A0ABU1YP52</accession>
<evidence type="ECO:0000256" key="8">
    <source>
        <dbReference type="ARBA" id="ARBA00023012"/>
    </source>
</evidence>
<dbReference type="RefSeq" id="WP_310266731.1">
    <property type="nucleotide sequence ID" value="NZ_JAVDXU010000002.1"/>
</dbReference>
<evidence type="ECO:0000256" key="4">
    <source>
        <dbReference type="ARBA" id="ARBA00022679"/>
    </source>
</evidence>
<keyword evidence="7" id="KW-0067">ATP-binding</keyword>